<feature type="transmembrane region" description="Helical" evidence="5">
    <location>
        <begin position="264"/>
        <end position="285"/>
    </location>
</feature>
<feature type="transmembrane region" description="Helical" evidence="5">
    <location>
        <begin position="142"/>
        <end position="165"/>
    </location>
</feature>
<dbReference type="RefSeq" id="WP_012796350.1">
    <property type="nucleotide sequence ID" value="NZ_CALJZO010000070.1"/>
</dbReference>
<dbReference type="EMBL" id="JRZE01000002">
    <property type="protein sequence ID" value="KHF45584.1"/>
    <property type="molecule type" value="Genomic_DNA"/>
</dbReference>
<feature type="transmembrane region" description="Helical" evidence="5">
    <location>
        <begin position="115"/>
        <end position="135"/>
    </location>
</feature>
<keyword evidence="3 5" id="KW-1133">Transmembrane helix</keyword>
<comment type="subcellular location">
    <subcellularLocation>
        <location evidence="1">Cell membrane</location>
        <topology evidence="1">Multi-pass membrane protein</topology>
    </subcellularLocation>
</comment>
<feature type="transmembrane region" description="Helical" evidence="5">
    <location>
        <begin position="297"/>
        <end position="317"/>
    </location>
</feature>
<dbReference type="PROSITE" id="PS50850">
    <property type="entry name" value="MFS"/>
    <property type="match status" value="1"/>
</dbReference>
<evidence type="ECO:0000313" key="7">
    <source>
        <dbReference type="EMBL" id="KHF45584.1"/>
    </source>
</evidence>
<dbReference type="AlphaFoldDB" id="A0A837DGY7"/>
<dbReference type="Proteomes" id="UP000030848">
    <property type="component" value="Unassembled WGS sequence"/>
</dbReference>
<feature type="transmembrane region" description="Helical" evidence="5">
    <location>
        <begin position="54"/>
        <end position="72"/>
    </location>
</feature>
<feature type="transmembrane region" description="Helical" evidence="5">
    <location>
        <begin position="329"/>
        <end position="349"/>
    </location>
</feature>
<proteinExistence type="predicted"/>
<evidence type="ECO:0000256" key="3">
    <source>
        <dbReference type="ARBA" id="ARBA00022989"/>
    </source>
</evidence>
<keyword evidence="2 5" id="KW-0812">Transmembrane</keyword>
<feature type="transmembrane region" description="Helical" evidence="5">
    <location>
        <begin position="426"/>
        <end position="446"/>
    </location>
</feature>
<feature type="transmembrane region" description="Helical" evidence="5">
    <location>
        <begin position="400"/>
        <end position="420"/>
    </location>
</feature>
<feature type="transmembrane region" description="Helical" evidence="5">
    <location>
        <begin position="171"/>
        <end position="196"/>
    </location>
</feature>
<evidence type="ECO:0000256" key="4">
    <source>
        <dbReference type="ARBA" id="ARBA00023136"/>
    </source>
</evidence>
<dbReference type="Pfam" id="PF07690">
    <property type="entry name" value="MFS_1"/>
    <property type="match status" value="1"/>
</dbReference>
<protein>
    <submittedName>
        <fullName evidence="7">MFS transporter</fullName>
    </submittedName>
</protein>
<evidence type="ECO:0000256" key="1">
    <source>
        <dbReference type="ARBA" id="ARBA00004651"/>
    </source>
</evidence>
<dbReference type="PANTHER" id="PTHR23501">
    <property type="entry name" value="MAJOR FACILITATOR SUPERFAMILY"/>
    <property type="match status" value="1"/>
</dbReference>
<feature type="transmembrane region" description="Helical" evidence="5">
    <location>
        <begin position="21"/>
        <end position="42"/>
    </location>
</feature>
<dbReference type="SUPFAM" id="SSF103473">
    <property type="entry name" value="MFS general substrate transporter"/>
    <property type="match status" value="1"/>
</dbReference>
<dbReference type="GO" id="GO:0022857">
    <property type="term" value="F:transmembrane transporter activity"/>
    <property type="evidence" value="ECO:0007669"/>
    <property type="project" value="InterPro"/>
</dbReference>
<evidence type="ECO:0000313" key="8">
    <source>
        <dbReference type="Proteomes" id="UP000030848"/>
    </source>
</evidence>
<feature type="transmembrane region" description="Helical" evidence="5">
    <location>
        <begin position="208"/>
        <end position="227"/>
    </location>
</feature>
<organism evidence="7 8">
    <name type="scientific">Saccharomonospora viridis</name>
    <dbReference type="NCBI Taxonomy" id="1852"/>
    <lineage>
        <taxon>Bacteria</taxon>
        <taxon>Bacillati</taxon>
        <taxon>Actinomycetota</taxon>
        <taxon>Actinomycetes</taxon>
        <taxon>Pseudonocardiales</taxon>
        <taxon>Pseudonocardiaceae</taxon>
        <taxon>Saccharomonospora</taxon>
    </lineage>
</organism>
<evidence type="ECO:0000259" key="6">
    <source>
        <dbReference type="PROSITE" id="PS50850"/>
    </source>
</evidence>
<feature type="transmembrane region" description="Helical" evidence="5">
    <location>
        <begin position="84"/>
        <end position="103"/>
    </location>
</feature>
<dbReference type="GO" id="GO:0005886">
    <property type="term" value="C:plasma membrane"/>
    <property type="evidence" value="ECO:0007669"/>
    <property type="project" value="UniProtKB-SubCell"/>
</dbReference>
<reference evidence="7 8" key="1">
    <citation type="submission" date="2014-10" db="EMBL/GenBank/DDBJ databases">
        <title>Genome sequence of Micropolyspora internatus JCM3315.</title>
        <authorList>
            <person name="Shin S.-K."/>
            <person name="Yi H."/>
        </authorList>
    </citation>
    <scope>NUCLEOTIDE SEQUENCE [LARGE SCALE GENOMIC DNA]</scope>
    <source>
        <strain evidence="7 8">JCM 3315</strain>
    </source>
</reference>
<name>A0A837DGY7_9PSEU</name>
<comment type="caution">
    <text evidence="7">The sequence shown here is derived from an EMBL/GenBank/DDBJ whole genome shotgun (WGS) entry which is preliminary data.</text>
</comment>
<dbReference type="PRINTS" id="PR01036">
    <property type="entry name" value="TCRTETB"/>
</dbReference>
<feature type="transmembrane region" description="Helical" evidence="5">
    <location>
        <begin position="233"/>
        <end position="252"/>
    </location>
</feature>
<evidence type="ECO:0000256" key="5">
    <source>
        <dbReference type="SAM" id="Phobius"/>
    </source>
</evidence>
<dbReference type="Gene3D" id="1.20.1250.20">
    <property type="entry name" value="MFS general substrate transporter like domains"/>
    <property type="match status" value="1"/>
</dbReference>
<feature type="transmembrane region" description="Helical" evidence="5">
    <location>
        <begin position="355"/>
        <end position="380"/>
    </location>
</feature>
<dbReference type="InterPro" id="IPR020846">
    <property type="entry name" value="MFS_dom"/>
</dbReference>
<accession>A0A837DGY7</accession>
<gene>
    <name evidence="7" type="ORF">MINT15_08010</name>
</gene>
<evidence type="ECO:0000256" key="2">
    <source>
        <dbReference type="ARBA" id="ARBA00022692"/>
    </source>
</evidence>
<dbReference type="InterPro" id="IPR036259">
    <property type="entry name" value="MFS_trans_sf"/>
</dbReference>
<dbReference type="PANTHER" id="PTHR23501:SF154">
    <property type="entry name" value="MULTIDRUG-EFFLUX TRANSPORTER RV1634-RELATED"/>
    <property type="match status" value="1"/>
</dbReference>
<sequence length="471" mass="48267">MTHIEQRRRSVLWSPERRRTTAGLLLVITLLAFESMGVATAMPTMVADLDGGALYSWPFTAFLVASVAATVLSGRVCDRRGPTWSLLSGPWFFLAGLVVAGTAPTMTMLLVGRALQGFGTGTLMVATSLLIALVYDDRERPVIYAANAAAWVLPAIVGPSIAGLVTETVGWRWVFLGLIPLLLLGMGLLVPVVRGLPEHTPDPAGRRAGIPSAVAAALATAALMWAAQHPSAIALAYGGVAFVVVAVSLRRLLPTGTLTGRSGLPTVVLCRALLAGAFAGFESYLPLTLSQVHGYSPALAGLPLTVGALSWSAASAFQGRNPDWSRSALLRAAFVFVAVGLVLFAVVAWSGAPGWVAFAASACGGAGMGLGMPSLSVLLLRLSPVAERGFNTSAMQLGDWITSALTIGAGGVLLGVLGGAREPSAAVAVLAVTLATVSVLGVVLAARGLGADTVSSASSATVRDHRGEASE</sequence>
<dbReference type="InterPro" id="IPR011701">
    <property type="entry name" value="MFS"/>
</dbReference>
<feature type="domain" description="Major facilitator superfamily (MFS) profile" evidence="6">
    <location>
        <begin position="20"/>
        <end position="449"/>
    </location>
</feature>
<keyword evidence="4 5" id="KW-0472">Membrane</keyword>
<dbReference type="OMA" id="TSLFGMV"/>